<feature type="region of interest" description="Disordered" evidence="1">
    <location>
        <begin position="353"/>
        <end position="388"/>
    </location>
</feature>
<accession>A0A9P5JUU2</accession>
<dbReference type="AlphaFoldDB" id="A0A9P5JUU2"/>
<comment type="caution">
    <text evidence="4">The sequence shown here is derived from an EMBL/GenBank/DDBJ whole genome shotgun (WGS) entry which is preliminary data.</text>
</comment>
<dbReference type="PANTHER" id="PTHR43662:SF3">
    <property type="entry name" value="DOMAIN PROTEIN, PUTATIVE (AFU_ORTHOLOGUE AFUA_6G11970)-RELATED"/>
    <property type="match status" value="1"/>
</dbReference>
<evidence type="ECO:0000313" key="4">
    <source>
        <dbReference type="EMBL" id="KAF8464185.1"/>
    </source>
</evidence>
<sequence>MIQLATLFAAGLLVIPSANAFWRLRCSQPVLNSRVDPIVNPGKPSSHSHTIVGSNAIGFDTTFDSLRASNCSTCKVKDDKSAYWTPELFYEYKNGSFQAVPHGGMLVYYLQRNGNGETVEAFPDGLRVLAGNPYLRSDPKTPESQAITWNCIDFHGPAQPQTSGFTNTTCPDGLRAQVFFPGCWDGVNLDSPDHKSHMAYPDGVDNGLCPPTHPHHLISIFYEVWFYVNTFNALNDGGRFVLSNGDPTGYGLHGDFMNGWDSGVLSRAVNTCTAQSGVIEDCPVFNNENRFYTDDENNACFAPNPVSGENDDPGAILAHLPGCVAVTDGPANATPADVVPECVPGVAVNGTPLPAGATDAPPPSPTKVSSGSSTPTVPAQLGNQLAVPKPSVSASTYTTDLGAILSLLQGSSTASSSTSSYPTHPTGSCGKDNGSAQGHRRSRMMRRHGSPLSN</sequence>
<dbReference type="InterPro" id="IPR018535">
    <property type="entry name" value="DUF1996"/>
</dbReference>
<reference evidence="4" key="2">
    <citation type="journal article" date="2020" name="Nat. Commun.">
        <title>Large-scale genome sequencing of mycorrhizal fungi provides insights into the early evolution of symbiotic traits.</title>
        <authorList>
            <person name="Miyauchi S."/>
            <person name="Kiss E."/>
            <person name="Kuo A."/>
            <person name="Drula E."/>
            <person name="Kohler A."/>
            <person name="Sanchez-Garcia M."/>
            <person name="Morin E."/>
            <person name="Andreopoulos B."/>
            <person name="Barry K.W."/>
            <person name="Bonito G."/>
            <person name="Buee M."/>
            <person name="Carver A."/>
            <person name="Chen C."/>
            <person name="Cichocki N."/>
            <person name="Clum A."/>
            <person name="Culley D."/>
            <person name="Crous P.W."/>
            <person name="Fauchery L."/>
            <person name="Girlanda M."/>
            <person name="Hayes R.D."/>
            <person name="Keri Z."/>
            <person name="LaButti K."/>
            <person name="Lipzen A."/>
            <person name="Lombard V."/>
            <person name="Magnuson J."/>
            <person name="Maillard F."/>
            <person name="Murat C."/>
            <person name="Nolan M."/>
            <person name="Ohm R.A."/>
            <person name="Pangilinan J."/>
            <person name="Pereira M.F."/>
            <person name="Perotto S."/>
            <person name="Peter M."/>
            <person name="Pfister S."/>
            <person name="Riley R."/>
            <person name="Sitrit Y."/>
            <person name="Stielow J.B."/>
            <person name="Szollosi G."/>
            <person name="Zifcakova L."/>
            <person name="Stursova M."/>
            <person name="Spatafora J.W."/>
            <person name="Tedersoo L."/>
            <person name="Vaario L.M."/>
            <person name="Yamada A."/>
            <person name="Yan M."/>
            <person name="Wang P."/>
            <person name="Xu J."/>
            <person name="Bruns T."/>
            <person name="Baldrian P."/>
            <person name="Vilgalys R."/>
            <person name="Dunand C."/>
            <person name="Henrissat B."/>
            <person name="Grigoriev I.V."/>
            <person name="Hibbett D."/>
            <person name="Nagy L.G."/>
            <person name="Martin F.M."/>
        </authorList>
    </citation>
    <scope>NUCLEOTIDE SEQUENCE</scope>
    <source>
        <strain evidence="4">Prilba</strain>
    </source>
</reference>
<keyword evidence="5" id="KW-1185">Reference proteome</keyword>
<evidence type="ECO:0000256" key="1">
    <source>
        <dbReference type="SAM" id="MobiDB-lite"/>
    </source>
</evidence>
<proteinExistence type="predicted"/>
<dbReference type="Proteomes" id="UP000759537">
    <property type="component" value="Unassembled WGS sequence"/>
</dbReference>
<evidence type="ECO:0000259" key="3">
    <source>
        <dbReference type="Pfam" id="PF09362"/>
    </source>
</evidence>
<evidence type="ECO:0000256" key="2">
    <source>
        <dbReference type="SAM" id="SignalP"/>
    </source>
</evidence>
<feature type="compositionally biased region" description="Basic residues" evidence="1">
    <location>
        <begin position="438"/>
        <end position="454"/>
    </location>
</feature>
<organism evidence="4 5">
    <name type="scientific">Russula ochroleuca</name>
    <dbReference type="NCBI Taxonomy" id="152965"/>
    <lineage>
        <taxon>Eukaryota</taxon>
        <taxon>Fungi</taxon>
        <taxon>Dikarya</taxon>
        <taxon>Basidiomycota</taxon>
        <taxon>Agaricomycotina</taxon>
        <taxon>Agaricomycetes</taxon>
        <taxon>Russulales</taxon>
        <taxon>Russulaceae</taxon>
        <taxon>Russula</taxon>
    </lineage>
</organism>
<feature type="signal peptide" evidence="2">
    <location>
        <begin position="1"/>
        <end position="20"/>
    </location>
</feature>
<dbReference type="Pfam" id="PF09362">
    <property type="entry name" value="DUF1996"/>
    <property type="match status" value="1"/>
</dbReference>
<feature type="compositionally biased region" description="Low complexity" evidence="1">
    <location>
        <begin position="412"/>
        <end position="428"/>
    </location>
</feature>
<feature type="domain" description="DUF1996" evidence="3">
    <location>
        <begin position="36"/>
        <end position="260"/>
    </location>
</feature>
<evidence type="ECO:0000313" key="5">
    <source>
        <dbReference type="Proteomes" id="UP000759537"/>
    </source>
</evidence>
<keyword evidence="2" id="KW-0732">Signal</keyword>
<feature type="region of interest" description="Disordered" evidence="1">
    <location>
        <begin position="412"/>
        <end position="454"/>
    </location>
</feature>
<feature type="compositionally biased region" description="Polar residues" evidence="1">
    <location>
        <begin position="366"/>
        <end position="383"/>
    </location>
</feature>
<feature type="chain" id="PRO_5040401265" description="DUF1996 domain-containing protein" evidence="2">
    <location>
        <begin position="21"/>
        <end position="454"/>
    </location>
</feature>
<reference evidence="4" key="1">
    <citation type="submission" date="2019-10" db="EMBL/GenBank/DDBJ databases">
        <authorList>
            <consortium name="DOE Joint Genome Institute"/>
            <person name="Kuo A."/>
            <person name="Miyauchi S."/>
            <person name="Kiss E."/>
            <person name="Drula E."/>
            <person name="Kohler A."/>
            <person name="Sanchez-Garcia M."/>
            <person name="Andreopoulos B."/>
            <person name="Barry K.W."/>
            <person name="Bonito G."/>
            <person name="Buee M."/>
            <person name="Carver A."/>
            <person name="Chen C."/>
            <person name="Cichocki N."/>
            <person name="Clum A."/>
            <person name="Culley D."/>
            <person name="Crous P.W."/>
            <person name="Fauchery L."/>
            <person name="Girlanda M."/>
            <person name="Hayes R."/>
            <person name="Keri Z."/>
            <person name="LaButti K."/>
            <person name="Lipzen A."/>
            <person name="Lombard V."/>
            <person name="Magnuson J."/>
            <person name="Maillard F."/>
            <person name="Morin E."/>
            <person name="Murat C."/>
            <person name="Nolan M."/>
            <person name="Ohm R."/>
            <person name="Pangilinan J."/>
            <person name="Pereira M."/>
            <person name="Perotto S."/>
            <person name="Peter M."/>
            <person name="Riley R."/>
            <person name="Sitrit Y."/>
            <person name="Stielow B."/>
            <person name="Szollosi G."/>
            <person name="Zifcakova L."/>
            <person name="Stursova M."/>
            <person name="Spatafora J.W."/>
            <person name="Tedersoo L."/>
            <person name="Vaario L.-M."/>
            <person name="Yamada A."/>
            <person name="Yan M."/>
            <person name="Wang P."/>
            <person name="Xu J."/>
            <person name="Bruns T."/>
            <person name="Baldrian P."/>
            <person name="Vilgalys R."/>
            <person name="Henrissat B."/>
            <person name="Grigoriev I.V."/>
            <person name="Hibbett D."/>
            <person name="Nagy L.G."/>
            <person name="Martin F.M."/>
        </authorList>
    </citation>
    <scope>NUCLEOTIDE SEQUENCE</scope>
    <source>
        <strain evidence="4">Prilba</strain>
    </source>
</reference>
<dbReference type="OrthoDB" id="74764at2759"/>
<dbReference type="EMBL" id="WHVB01000058">
    <property type="protein sequence ID" value="KAF8464185.1"/>
    <property type="molecule type" value="Genomic_DNA"/>
</dbReference>
<protein>
    <recommendedName>
        <fullName evidence="3">DUF1996 domain-containing protein</fullName>
    </recommendedName>
</protein>
<name>A0A9P5JUU2_9AGAM</name>
<dbReference type="PANTHER" id="PTHR43662">
    <property type="match status" value="1"/>
</dbReference>
<gene>
    <name evidence="4" type="ORF">DFH94DRAFT_677077</name>
</gene>